<dbReference type="Pfam" id="PF04266">
    <property type="entry name" value="ASCH"/>
    <property type="match status" value="1"/>
</dbReference>
<dbReference type="EMBL" id="JAGDYM010000001">
    <property type="protein sequence ID" value="MBO1900387.1"/>
    <property type="molecule type" value="Genomic_DNA"/>
</dbReference>
<accession>A0A939S8Z2</accession>
<dbReference type="PANTHER" id="PTHR39203:SF1">
    <property type="entry name" value="CYTOPLASMIC PROTEIN"/>
    <property type="match status" value="1"/>
</dbReference>
<organism evidence="2 3">
    <name type="scientific">Leucobacter weissii</name>
    <dbReference type="NCBI Taxonomy" id="1983706"/>
    <lineage>
        <taxon>Bacteria</taxon>
        <taxon>Bacillati</taxon>
        <taxon>Actinomycetota</taxon>
        <taxon>Actinomycetes</taxon>
        <taxon>Micrococcales</taxon>
        <taxon>Microbacteriaceae</taxon>
        <taxon>Leucobacter</taxon>
    </lineage>
</organism>
<name>A0A939S8Z2_9MICO</name>
<dbReference type="AlphaFoldDB" id="A0A939S8Z2"/>
<dbReference type="PANTHER" id="PTHR39203">
    <property type="entry name" value="CYTOPLASMIC PROTEIN-RELATED"/>
    <property type="match status" value="1"/>
</dbReference>
<gene>
    <name evidence="2" type="ORF">J4H92_00295</name>
</gene>
<dbReference type="InterPro" id="IPR015947">
    <property type="entry name" value="PUA-like_sf"/>
</dbReference>
<protein>
    <submittedName>
        <fullName evidence="2">ASCH domain-containing protein</fullName>
    </submittedName>
</protein>
<dbReference type="Gene3D" id="3.10.400.10">
    <property type="entry name" value="Sulfate adenylyltransferase"/>
    <property type="match status" value="1"/>
</dbReference>
<dbReference type="RefSeq" id="WP_208095027.1">
    <property type="nucleotide sequence ID" value="NZ_JAGDYM010000001.1"/>
</dbReference>
<evidence type="ECO:0000313" key="3">
    <source>
        <dbReference type="Proteomes" id="UP000664382"/>
    </source>
</evidence>
<proteinExistence type="predicted"/>
<comment type="caution">
    <text evidence="2">The sequence shown here is derived from an EMBL/GenBank/DDBJ whole genome shotgun (WGS) entry which is preliminary data.</text>
</comment>
<sequence>MEQLPAFEPVPPGELRDRLNDAVLRGTKTATSRLAVMDEMAGTPAEPPGTRVRLLDSNGDAACILEIVGTRVLPFGDVGVDVSAAEGEWLAGLDDWRTAHTRYWTSRLPEIRAYLADEHWDLSWETPVVVRFFRRVGG</sequence>
<dbReference type="InterPro" id="IPR009326">
    <property type="entry name" value="DUF984"/>
</dbReference>
<feature type="domain" description="ASCH" evidence="1">
    <location>
        <begin position="5"/>
        <end position="137"/>
    </location>
</feature>
<dbReference type="Proteomes" id="UP000664382">
    <property type="component" value="Unassembled WGS sequence"/>
</dbReference>
<dbReference type="SUPFAM" id="SSF88697">
    <property type="entry name" value="PUA domain-like"/>
    <property type="match status" value="1"/>
</dbReference>
<dbReference type="InterPro" id="IPR007374">
    <property type="entry name" value="ASCH_domain"/>
</dbReference>
<evidence type="ECO:0000313" key="2">
    <source>
        <dbReference type="EMBL" id="MBO1900387.1"/>
    </source>
</evidence>
<keyword evidence="3" id="KW-1185">Reference proteome</keyword>
<reference evidence="2" key="1">
    <citation type="submission" date="2021-03" db="EMBL/GenBank/DDBJ databases">
        <title>Leucobacter chromiisoli sp. nov., isolated from chromium-containing soil of chemical plant.</title>
        <authorList>
            <person name="Xu Z."/>
        </authorList>
    </citation>
    <scope>NUCLEOTIDE SEQUENCE</scope>
    <source>
        <strain evidence="2">S27</strain>
    </source>
</reference>
<evidence type="ECO:0000259" key="1">
    <source>
        <dbReference type="SMART" id="SM01022"/>
    </source>
</evidence>
<dbReference type="SMART" id="SM01022">
    <property type="entry name" value="ASCH"/>
    <property type="match status" value="1"/>
</dbReference>